<evidence type="ECO:0000256" key="1">
    <source>
        <dbReference type="ARBA" id="ARBA00022747"/>
    </source>
</evidence>
<gene>
    <name evidence="3" type="ORF">OO17_02500</name>
</gene>
<keyword evidence="2" id="KW-0238">DNA-binding</keyword>
<dbReference type="PANTHER" id="PTHR43140">
    <property type="entry name" value="TYPE-1 RESTRICTION ENZYME ECOKI SPECIFICITY PROTEIN"/>
    <property type="match status" value="1"/>
</dbReference>
<name>A0A0D7F4N2_RHOPL</name>
<dbReference type="PANTHER" id="PTHR43140:SF1">
    <property type="entry name" value="TYPE I RESTRICTION ENZYME ECOKI SPECIFICITY SUBUNIT"/>
    <property type="match status" value="1"/>
</dbReference>
<sequence>MKMPLANICKVRSGIAFREAIRHVEGAPISIVQAGDIGADGLIDPAGLLRVTAVPMQGELPVLAPDEVLLQSRGQTYRAALVPCHVGPMVATASVLVITPGTAIHPSYLVHFLNDPMTQVELRTLATGATIANLKRSAVEQLAVLVPSREDQQRIVALGETLRQQSRIEARLGELRRTQLRALLEERAERNRGR</sequence>
<organism evidence="3 4">
    <name type="scientific">Rhodopseudomonas palustris</name>
    <dbReference type="NCBI Taxonomy" id="1076"/>
    <lineage>
        <taxon>Bacteria</taxon>
        <taxon>Pseudomonadati</taxon>
        <taxon>Pseudomonadota</taxon>
        <taxon>Alphaproteobacteria</taxon>
        <taxon>Hyphomicrobiales</taxon>
        <taxon>Nitrobacteraceae</taxon>
        <taxon>Rhodopseudomonas</taxon>
    </lineage>
</organism>
<dbReference type="Proteomes" id="UP000032515">
    <property type="component" value="Unassembled WGS sequence"/>
</dbReference>
<dbReference type="RefSeq" id="WP_044405326.1">
    <property type="nucleotide sequence ID" value="NZ_JXXE01000043.1"/>
</dbReference>
<protein>
    <recommendedName>
        <fullName evidence="5">Type I restriction modification DNA specificity domain-containing protein</fullName>
    </recommendedName>
</protein>
<evidence type="ECO:0000313" key="4">
    <source>
        <dbReference type="Proteomes" id="UP000032515"/>
    </source>
</evidence>
<reference evidence="3 4" key="1">
    <citation type="submission" date="2014-11" db="EMBL/GenBank/DDBJ databases">
        <title>Genomics and ecophysiology of heterotrophic nitrogen fixing bacteria isolated from estuarine surface water.</title>
        <authorList>
            <person name="Bentzon-Tilia M."/>
            <person name="Severin I."/>
            <person name="Hansen L.H."/>
            <person name="Riemann L."/>
        </authorList>
    </citation>
    <scope>NUCLEOTIDE SEQUENCE [LARGE SCALE GENOMIC DNA]</scope>
    <source>
        <strain evidence="3 4">BAL398</strain>
    </source>
</reference>
<dbReference type="GO" id="GO:0009307">
    <property type="term" value="P:DNA restriction-modification system"/>
    <property type="evidence" value="ECO:0007669"/>
    <property type="project" value="UniProtKB-KW"/>
</dbReference>
<dbReference type="AlphaFoldDB" id="A0A0D7F4N2"/>
<dbReference type="Gene3D" id="3.90.220.20">
    <property type="entry name" value="DNA methylase specificity domains"/>
    <property type="match status" value="1"/>
</dbReference>
<keyword evidence="1" id="KW-0680">Restriction system</keyword>
<evidence type="ECO:0000313" key="3">
    <source>
        <dbReference type="EMBL" id="KIZ47770.1"/>
    </source>
</evidence>
<evidence type="ECO:0000256" key="2">
    <source>
        <dbReference type="ARBA" id="ARBA00023125"/>
    </source>
</evidence>
<dbReference type="EMBL" id="JXXE01000043">
    <property type="protein sequence ID" value="KIZ47770.1"/>
    <property type="molecule type" value="Genomic_DNA"/>
</dbReference>
<evidence type="ECO:0008006" key="5">
    <source>
        <dbReference type="Google" id="ProtNLM"/>
    </source>
</evidence>
<accession>A0A0D7F4N2</accession>
<dbReference type="PATRIC" id="fig|1076.23.peg.5003"/>
<dbReference type="InterPro" id="IPR051212">
    <property type="entry name" value="Type-I_RE_S_subunit"/>
</dbReference>
<dbReference type="GO" id="GO:0003677">
    <property type="term" value="F:DNA binding"/>
    <property type="evidence" value="ECO:0007669"/>
    <property type="project" value="UniProtKB-KW"/>
</dbReference>
<comment type="caution">
    <text evidence="3">The sequence shown here is derived from an EMBL/GenBank/DDBJ whole genome shotgun (WGS) entry which is preliminary data.</text>
</comment>
<proteinExistence type="predicted"/>
<dbReference type="InterPro" id="IPR044946">
    <property type="entry name" value="Restrct_endonuc_typeI_TRD_sf"/>
</dbReference>
<dbReference type="SUPFAM" id="SSF116734">
    <property type="entry name" value="DNA methylase specificity domain"/>
    <property type="match status" value="1"/>
</dbReference>
<dbReference type="CDD" id="cd16961">
    <property type="entry name" value="RMtype1_S_TRD-CR_like"/>
    <property type="match status" value="1"/>
</dbReference>
<dbReference type="OrthoDB" id="7449018at2"/>